<feature type="domain" description="Nudix hydrolase" evidence="4">
    <location>
        <begin position="36"/>
        <end position="165"/>
    </location>
</feature>
<dbReference type="GO" id="GO:0019693">
    <property type="term" value="P:ribose phosphate metabolic process"/>
    <property type="evidence" value="ECO:0007669"/>
    <property type="project" value="TreeGrafter"/>
</dbReference>
<dbReference type="GO" id="GO:0016462">
    <property type="term" value="F:pyrophosphatase activity"/>
    <property type="evidence" value="ECO:0007669"/>
    <property type="project" value="UniProtKB-ARBA"/>
</dbReference>
<evidence type="ECO:0000313" key="6">
    <source>
        <dbReference type="Proteomes" id="UP000242972"/>
    </source>
</evidence>
<evidence type="ECO:0000259" key="4">
    <source>
        <dbReference type="PROSITE" id="PS51462"/>
    </source>
</evidence>
<dbReference type="InterPro" id="IPR015797">
    <property type="entry name" value="NUDIX_hydrolase-like_dom_sf"/>
</dbReference>
<gene>
    <name evidence="5" type="ORF">C7B46_02070</name>
</gene>
<dbReference type="PROSITE" id="PS51462">
    <property type="entry name" value="NUDIX"/>
    <property type="match status" value="1"/>
</dbReference>
<evidence type="ECO:0000256" key="3">
    <source>
        <dbReference type="RuleBase" id="RU003476"/>
    </source>
</evidence>
<accession>A0A2T2XL50</accession>
<dbReference type="Pfam" id="PF00293">
    <property type="entry name" value="NUDIX"/>
    <property type="match status" value="1"/>
</dbReference>
<reference evidence="5 6" key="1">
    <citation type="journal article" date="2014" name="BMC Genomics">
        <title>Comparison of environmental and isolate Sulfobacillus genomes reveals diverse carbon, sulfur, nitrogen, and hydrogen metabolisms.</title>
        <authorList>
            <person name="Justice N.B."/>
            <person name="Norman A."/>
            <person name="Brown C.T."/>
            <person name="Singh A."/>
            <person name="Thomas B.C."/>
            <person name="Banfield J.F."/>
        </authorList>
    </citation>
    <scope>NUCLEOTIDE SEQUENCE [LARGE SCALE GENOMIC DNA]</scope>
    <source>
        <strain evidence="5">AMDSBA4</strain>
    </source>
</reference>
<dbReference type="PROSITE" id="PS00893">
    <property type="entry name" value="NUDIX_BOX"/>
    <property type="match status" value="1"/>
</dbReference>
<sequence>METRLGPGTTVFAGRVLSVRVDPVSVKGRSSSREVVQRAPAAGILAETADHRLVMIKQFRWAVGQWLWELPAGVVNPGEDPLSTAKRELVEETGYQAESWQLLFRYYPSPGYTDEEIYLYFASQLHQGKSHPDPDEEIAVELWDADRLQQYLKSSTTLNSIWLIGVQWWLGLPQNHGSRGI</sequence>
<proteinExistence type="inferred from homology"/>
<dbReference type="Gene3D" id="3.90.79.10">
    <property type="entry name" value="Nucleoside Triphosphate Pyrophosphohydrolase"/>
    <property type="match status" value="1"/>
</dbReference>
<organism evidence="5 6">
    <name type="scientific">Sulfobacillus benefaciens</name>
    <dbReference type="NCBI Taxonomy" id="453960"/>
    <lineage>
        <taxon>Bacteria</taxon>
        <taxon>Bacillati</taxon>
        <taxon>Bacillota</taxon>
        <taxon>Clostridia</taxon>
        <taxon>Eubacteriales</taxon>
        <taxon>Clostridiales Family XVII. Incertae Sedis</taxon>
        <taxon>Sulfobacillus</taxon>
    </lineage>
</organism>
<comment type="cofactor">
    <cofactor evidence="1">
        <name>Mg(2+)</name>
        <dbReference type="ChEBI" id="CHEBI:18420"/>
    </cofactor>
</comment>
<dbReference type="PANTHER" id="PTHR11839">
    <property type="entry name" value="UDP/ADP-SUGAR PYROPHOSPHATASE"/>
    <property type="match status" value="1"/>
</dbReference>
<protein>
    <submittedName>
        <fullName evidence="5">NUDIX hydrolase</fullName>
    </submittedName>
</protein>
<evidence type="ECO:0000313" key="5">
    <source>
        <dbReference type="EMBL" id="PSR35219.1"/>
    </source>
</evidence>
<dbReference type="CDD" id="cd03424">
    <property type="entry name" value="NUDIX_ADPRase_Nudt5_UGPPase_Nudt14"/>
    <property type="match status" value="1"/>
</dbReference>
<comment type="similarity">
    <text evidence="3">Belongs to the Nudix hydrolase family.</text>
</comment>
<dbReference type="GO" id="GO:0005829">
    <property type="term" value="C:cytosol"/>
    <property type="evidence" value="ECO:0007669"/>
    <property type="project" value="TreeGrafter"/>
</dbReference>
<name>A0A2T2XL50_9FIRM</name>
<evidence type="ECO:0000256" key="2">
    <source>
        <dbReference type="ARBA" id="ARBA00022801"/>
    </source>
</evidence>
<dbReference type="Proteomes" id="UP000242972">
    <property type="component" value="Unassembled WGS sequence"/>
</dbReference>
<dbReference type="PRINTS" id="PR00502">
    <property type="entry name" value="NUDIXFAMILY"/>
</dbReference>
<dbReference type="SUPFAM" id="SSF55811">
    <property type="entry name" value="Nudix"/>
    <property type="match status" value="1"/>
</dbReference>
<keyword evidence="2 3" id="KW-0378">Hydrolase</keyword>
<dbReference type="AlphaFoldDB" id="A0A2T2XL50"/>
<dbReference type="InterPro" id="IPR020084">
    <property type="entry name" value="NUDIX_hydrolase_CS"/>
</dbReference>
<dbReference type="InterPro" id="IPR000086">
    <property type="entry name" value="NUDIX_hydrolase_dom"/>
</dbReference>
<dbReference type="EMBL" id="PXYW01000003">
    <property type="protein sequence ID" value="PSR35219.1"/>
    <property type="molecule type" value="Genomic_DNA"/>
</dbReference>
<dbReference type="PANTHER" id="PTHR11839:SF18">
    <property type="entry name" value="NUDIX HYDROLASE DOMAIN-CONTAINING PROTEIN"/>
    <property type="match status" value="1"/>
</dbReference>
<comment type="caution">
    <text evidence="5">The sequence shown here is derived from an EMBL/GenBank/DDBJ whole genome shotgun (WGS) entry which is preliminary data.</text>
</comment>
<dbReference type="GO" id="GO:0006753">
    <property type="term" value="P:nucleoside phosphate metabolic process"/>
    <property type="evidence" value="ECO:0007669"/>
    <property type="project" value="TreeGrafter"/>
</dbReference>
<dbReference type="InterPro" id="IPR020476">
    <property type="entry name" value="Nudix_hydrolase"/>
</dbReference>
<evidence type="ECO:0000256" key="1">
    <source>
        <dbReference type="ARBA" id="ARBA00001946"/>
    </source>
</evidence>